<dbReference type="Pfam" id="PF00117">
    <property type="entry name" value="GATase"/>
    <property type="match status" value="1"/>
</dbReference>
<gene>
    <name evidence="1" type="ORF">ABVT43_04360</name>
</gene>
<keyword evidence="2" id="KW-1185">Reference proteome</keyword>
<accession>A0ABV2BQY8</accession>
<dbReference type="Gene3D" id="3.40.50.880">
    <property type="match status" value="1"/>
</dbReference>
<dbReference type="CDD" id="cd01741">
    <property type="entry name" value="GATase1_1"/>
    <property type="match status" value="1"/>
</dbReference>
<dbReference type="InterPro" id="IPR029062">
    <property type="entry name" value="Class_I_gatase-like"/>
</dbReference>
<evidence type="ECO:0000313" key="1">
    <source>
        <dbReference type="EMBL" id="MET1254355.1"/>
    </source>
</evidence>
<dbReference type="PROSITE" id="PS51273">
    <property type="entry name" value="GATASE_TYPE_1"/>
    <property type="match status" value="1"/>
</dbReference>
<keyword evidence="1" id="KW-0378">Hydrolase</keyword>
<dbReference type="Proteomes" id="UP001548189">
    <property type="component" value="Unassembled WGS sequence"/>
</dbReference>
<dbReference type="SUPFAM" id="SSF52317">
    <property type="entry name" value="Class I glutamine amidotransferase-like"/>
    <property type="match status" value="1"/>
</dbReference>
<comment type="caution">
    <text evidence="1">The sequence shown here is derived from an EMBL/GenBank/DDBJ whole genome shotgun (WGS) entry which is preliminary data.</text>
</comment>
<organism evidence="1 2">
    <name type="scientific">Aliikangiella maris</name>
    <dbReference type="NCBI Taxonomy" id="3162458"/>
    <lineage>
        <taxon>Bacteria</taxon>
        <taxon>Pseudomonadati</taxon>
        <taxon>Pseudomonadota</taxon>
        <taxon>Gammaproteobacteria</taxon>
        <taxon>Oceanospirillales</taxon>
        <taxon>Pleioneaceae</taxon>
        <taxon>Aliikangiella</taxon>
    </lineage>
</organism>
<reference evidence="1 2" key="1">
    <citation type="submission" date="2024-06" db="EMBL/GenBank/DDBJ databases">
        <authorList>
            <person name="Li F."/>
        </authorList>
    </citation>
    <scope>NUCLEOTIDE SEQUENCE [LARGE SCALE GENOMIC DNA]</scope>
    <source>
        <strain evidence="1 2">GXAS 311</strain>
    </source>
</reference>
<protein>
    <submittedName>
        <fullName evidence="1">Gamma-glutamyl-gamma-aminobutyrate hydrolase family protein</fullName>
    </submittedName>
</protein>
<dbReference type="GO" id="GO:0016787">
    <property type="term" value="F:hydrolase activity"/>
    <property type="evidence" value="ECO:0007669"/>
    <property type="project" value="UniProtKB-KW"/>
</dbReference>
<sequence>MAKIMVFQHVPYEPLGTLDPLIRSQRHRIRYVNFGREPNAKPDICSYDALIILGGPMNIGQEDEYPHLVTEQRVIRQAMQQDIPVLGICLGAQLIAAAAGAKVYQAPKKEIGWYPITPTQAAQNDPVLGHFDECENIFQWHGYTFDLPKNATLLATGEQIAHQAFQLKNNVYGFQFHLETDLSLIQRWLKLPQHLKELGLDKAKARVDSIWQETHYRIDRSLALSHKVFNGFLSLLPKVNEKHQFIHRDFLN</sequence>
<dbReference type="EMBL" id="JBEVCJ010000003">
    <property type="protein sequence ID" value="MET1254355.1"/>
    <property type="molecule type" value="Genomic_DNA"/>
</dbReference>
<dbReference type="PANTHER" id="PTHR42695">
    <property type="entry name" value="GLUTAMINE AMIDOTRANSFERASE YLR126C-RELATED"/>
    <property type="match status" value="1"/>
</dbReference>
<proteinExistence type="predicted"/>
<evidence type="ECO:0000313" key="2">
    <source>
        <dbReference type="Proteomes" id="UP001548189"/>
    </source>
</evidence>
<dbReference type="PANTHER" id="PTHR42695:SF5">
    <property type="entry name" value="GLUTAMINE AMIDOTRANSFERASE YLR126C-RELATED"/>
    <property type="match status" value="1"/>
</dbReference>
<name>A0ABV2BQY8_9GAMM</name>
<dbReference type="InterPro" id="IPR017926">
    <property type="entry name" value="GATASE"/>
</dbReference>
<dbReference type="InterPro" id="IPR044992">
    <property type="entry name" value="ChyE-like"/>
</dbReference>